<gene>
    <name evidence="3" type="ORF">WG900_07905</name>
</gene>
<keyword evidence="4" id="KW-1185">Reference proteome</keyword>
<sequence length="276" mass="30914">MKTRTLLFASALAFLPQVAAAKAPADARIAALEARLNVLTLDNTRAHDRAAVENLFGRYMTLHNAFRDPEIIPLWVKKGTPDVRAQYSNNGVYTNWDNIMSYHAQRPNPPGKLIYHFLASPIIEVAADGKTAKGMWLMSGLESGLTAPEAAKGAPDFMYEKNVTVDGKKVWMHTVYAKYGVDFIKQDGEWKIWHFHCFEVARAPYGLGWIPFAAAAQDSPFADDLMYFGEDGKPVMMPRPDGPATIRHNPYRTDKGQSLDLKPPVPYRTFSETFAY</sequence>
<dbReference type="InterPro" id="IPR032710">
    <property type="entry name" value="NTF2-like_dom_sf"/>
</dbReference>
<dbReference type="SUPFAM" id="SSF54427">
    <property type="entry name" value="NTF2-like"/>
    <property type="match status" value="1"/>
</dbReference>
<evidence type="ECO:0000313" key="4">
    <source>
        <dbReference type="Proteomes" id="UP001379235"/>
    </source>
</evidence>
<name>A0ABU8S798_9SPHN</name>
<dbReference type="EMBL" id="JBBHJY010000003">
    <property type="protein sequence ID" value="MEJ6009841.1"/>
    <property type="molecule type" value="Genomic_DNA"/>
</dbReference>
<dbReference type="RefSeq" id="WP_339966147.1">
    <property type="nucleotide sequence ID" value="NZ_JBBHJY010000003.1"/>
</dbReference>
<evidence type="ECO:0000256" key="1">
    <source>
        <dbReference type="SAM" id="SignalP"/>
    </source>
</evidence>
<feature type="signal peptide" evidence="1">
    <location>
        <begin position="1"/>
        <end position="21"/>
    </location>
</feature>
<organism evidence="3 4">
    <name type="scientific">Novosphingobium aquae</name>
    <dbReference type="NCBI Taxonomy" id="3133435"/>
    <lineage>
        <taxon>Bacteria</taxon>
        <taxon>Pseudomonadati</taxon>
        <taxon>Pseudomonadota</taxon>
        <taxon>Alphaproteobacteria</taxon>
        <taxon>Sphingomonadales</taxon>
        <taxon>Sphingomonadaceae</taxon>
        <taxon>Novosphingobium</taxon>
    </lineage>
</organism>
<dbReference type="Proteomes" id="UP001379235">
    <property type="component" value="Unassembled WGS sequence"/>
</dbReference>
<dbReference type="Pfam" id="PF13577">
    <property type="entry name" value="SnoaL_4"/>
    <property type="match status" value="1"/>
</dbReference>
<evidence type="ECO:0000313" key="3">
    <source>
        <dbReference type="EMBL" id="MEJ6009841.1"/>
    </source>
</evidence>
<reference evidence="3 4" key="1">
    <citation type="submission" date="2024-03" db="EMBL/GenBank/DDBJ databases">
        <authorList>
            <person name="Jo J.-H."/>
        </authorList>
    </citation>
    <scope>NUCLEOTIDE SEQUENCE [LARGE SCALE GENOMIC DNA]</scope>
    <source>
        <strain evidence="3 4">AS3R-12</strain>
    </source>
</reference>
<evidence type="ECO:0000259" key="2">
    <source>
        <dbReference type="Pfam" id="PF13577"/>
    </source>
</evidence>
<comment type="caution">
    <text evidence="3">The sequence shown here is derived from an EMBL/GenBank/DDBJ whole genome shotgun (WGS) entry which is preliminary data.</text>
</comment>
<feature type="domain" description="SnoaL-like" evidence="2">
    <location>
        <begin position="45"/>
        <end position="195"/>
    </location>
</feature>
<keyword evidence="1" id="KW-0732">Signal</keyword>
<proteinExistence type="predicted"/>
<accession>A0ABU8S798</accession>
<protein>
    <submittedName>
        <fullName evidence="3">Nuclear transport factor 2 family protein</fullName>
    </submittedName>
</protein>
<feature type="chain" id="PRO_5045845389" evidence="1">
    <location>
        <begin position="22"/>
        <end position="276"/>
    </location>
</feature>
<dbReference type="InterPro" id="IPR037401">
    <property type="entry name" value="SnoaL-like"/>
</dbReference>
<dbReference type="Gene3D" id="3.10.450.50">
    <property type="match status" value="1"/>
</dbReference>